<reference evidence="1" key="1">
    <citation type="submission" date="2020-01" db="EMBL/GenBank/DDBJ databases">
        <authorList>
            <person name="Rat A."/>
        </authorList>
    </citation>
    <scope>NUCLEOTIDE SEQUENCE</scope>
    <source>
        <strain evidence="1">LMG 31231</strain>
    </source>
</reference>
<comment type="caution">
    <text evidence="1">The sequence shown here is derived from an EMBL/GenBank/DDBJ whole genome shotgun (WGS) entry which is preliminary data.</text>
</comment>
<organism evidence="1 2">
    <name type="scientific">Neoroseomonas soli</name>
    <dbReference type="NCBI Taxonomy" id="1081025"/>
    <lineage>
        <taxon>Bacteria</taxon>
        <taxon>Pseudomonadati</taxon>
        <taxon>Pseudomonadota</taxon>
        <taxon>Alphaproteobacteria</taxon>
        <taxon>Acetobacterales</taxon>
        <taxon>Acetobacteraceae</taxon>
        <taxon>Neoroseomonas</taxon>
    </lineage>
</organism>
<accession>A0A9X9WS35</accession>
<evidence type="ECO:0000313" key="2">
    <source>
        <dbReference type="Proteomes" id="UP001138751"/>
    </source>
</evidence>
<protein>
    <submittedName>
        <fullName evidence="1">Uncharacterized protein</fullName>
    </submittedName>
</protein>
<dbReference type="RefSeq" id="WP_211860340.1">
    <property type="nucleotide sequence ID" value="NZ_JAAEDM010000003.1"/>
</dbReference>
<proteinExistence type="predicted"/>
<evidence type="ECO:0000313" key="1">
    <source>
        <dbReference type="EMBL" id="MBR0669964.1"/>
    </source>
</evidence>
<gene>
    <name evidence="1" type="ORF">GXW76_02150</name>
</gene>
<dbReference type="AlphaFoldDB" id="A0A9X9WS35"/>
<name>A0A9X9WS35_9PROT</name>
<dbReference type="Proteomes" id="UP001138751">
    <property type="component" value="Unassembled WGS sequence"/>
</dbReference>
<sequence length="124" mass="13705">MPTEIAMHRYSGVLPLSLHASVRQNQRGVPSDVLAMLHAEADQEAAQPGGRVLRWLSHDRLIELRLDGVPGSLLERAAGIALVEAQDGIILTILNHRLISADRRKIALSRHARARLSRRCRGRG</sequence>
<dbReference type="EMBL" id="JAAEDM010000003">
    <property type="protein sequence ID" value="MBR0669964.1"/>
    <property type="molecule type" value="Genomic_DNA"/>
</dbReference>
<keyword evidence="2" id="KW-1185">Reference proteome</keyword>
<reference evidence="1" key="2">
    <citation type="journal article" date="2021" name="Syst. Appl. Microbiol.">
        <title>Roseomonas hellenica sp. nov., isolated from roots of wild-growing Alkanna tinctoria.</title>
        <authorList>
            <person name="Rat A."/>
            <person name="Naranjo H.D."/>
            <person name="Lebbe L."/>
            <person name="Cnockaert M."/>
            <person name="Krigas N."/>
            <person name="Grigoriadou K."/>
            <person name="Maloupa E."/>
            <person name="Willems A."/>
        </authorList>
    </citation>
    <scope>NUCLEOTIDE SEQUENCE</scope>
    <source>
        <strain evidence="1">LMG 31231</strain>
    </source>
</reference>